<evidence type="ECO:0000313" key="6">
    <source>
        <dbReference type="RefSeq" id="XP_013909904.1"/>
    </source>
</evidence>
<sequence>MRTGVVFSLLLSLCLSDHGNSILKESGAEIVHIYPLSNEKHCEQACKGSTDADNPYCWSVLYQSHCVLLRCPQLSACQNTSRQDIKELMGEFVTRKRRDHDAPHEINDTGNVNKELDVLKSSESVQKPTEVPLLLISRTITGAPAVNTTNNASLVQQNTSSLRTTTASLVNTSVSQDVTGSTAIINISNSMTKIQNNSTGSFKNNTLSIPSSHAWLTPTKGAGNTTDIASTTKAKGTQESKLISGISEKTISTEPLPRTMRTTALTTIATYPSLPTTLQKLQRSSIPAPVNIGNDSQLVVNSSTVASTPKPSASTAKSTIHTVASTTTAATSTVTIKSAEFTTVTTDRIKPTSDKVIPPLFTKAADIATSQQMLSTSQPAKGTTSVRPLSVLPSTNPKMLSKPTTTIQSKTQKDTDRENSFQQVDVSLLLAVLLFGVLFFVTIVILFAIQAYESYKKKDYTQVDYLINGMYADSEM</sequence>
<feature type="region of interest" description="Disordered" evidence="1">
    <location>
        <begin position="372"/>
        <end position="416"/>
    </location>
</feature>
<evidence type="ECO:0000256" key="3">
    <source>
        <dbReference type="SAM" id="SignalP"/>
    </source>
</evidence>
<dbReference type="OrthoDB" id="10071013at2759"/>
<dbReference type="Pfam" id="PF17823">
    <property type="entry name" value="DUF5585"/>
    <property type="match status" value="1"/>
</dbReference>
<dbReference type="GeneID" id="106539614"/>
<feature type="signal peptide" evidence="3">
    <location>
        <begin position="1"/>
        <end position="16"/>
    </location>
</feature>
<organism evidence="4 6">
    <name type="scientific">Thamnophis sirtalis</name>
    <dbReference type="NCBI Taxonomy" id="35019"/>
    <lineage>
        <taxon>Eukaryota</taxon>
        <taxon>Metazoa</taxon>
        <taxon>Chordata</taxon>
        <taxon>Craniata</taxon>
        <taxon>Vertebrata</taxon>
        <taxon>Euteleostomi</taxon>
        <taxon>Lepidosauria</taxon>
        <taxon>Squamata</taxon>
        <taxon>Bifurcata</taxon>
        <taxon>Unidentata</taxon>
        <taxon>Episquamata</taxon>
        <taxon>Toxicofera</taxon>
        <taxon>Serpentes</taxon>
        <taxon>Colubroidea</taxon>
        <taxon>Colubridae</taxon>
        <taxon>Natricinae</taxon>
        <taxon>Thamnophis</taxon>
    </lineage>
</organism>
<keyword evidence="3" id="KW-0732">Signal</keyword>
<feature type="transmembrane region" description="Helical" evidence="2">
    <location>
        <begin position="426"/>
        <end position="449"/>
    </location>
</feature>
<feature type="compositionally biased region" description="Polar residues" evidence="1">
    <location>
        <begin position="372"/>
        <end position="410"/>
    </location>
</feature>
<dbReference type="Proteomes" id="UP000504617">
    <property type="component" value="Unplaced"/>
</dbReference>
<accession>A0A6I9X3N7</accession>
<keyword evidence="2" id="KW-1133">Transmembrane helix</keyword>
<dbReference type="RefSeq" id="XP_013909904.1">
    <property type="nucleotide sequence ID" value="XM_014054429.1"/>
</dbReference>
<evidence type="ECO:0000313" key="5">
    <source>
        <dbReference type="RefSeq" id="XP_013909903.1"/>
    </source>
</evidence>
<keyword evidence="2" id="KW-0812">Transmembrane</keyword>
<evidence type="ECO:0000313" key="4">
    <source>
        <dbReference type="Proteomes" id="UP000504617"/>
    </source>
</evidence>
<dbReference type="InterPro" id="IPR041056">
    <property type="entry name" value="DUF5585"/>
</dbReference>
<proteinExistence type="predicted"/>
<name>A0A6I9X3N7_9SAUR</name>
<gene>
    <name evidence="5 6" type="primary">LOC106539614</name>
</gene>
<keyword evidence="2" id="KW-0472">Membrane</keyword>
<protein>
    <submittedName>
        <fullName evidence="5 6">Uncharacterized protein C11orf24 homolog</fullName>
    </submittedName>
</protein>
<reference evidence="5 6" key="1">
    <citation type="submission" date="2025-04" db="UniProtKB">
        <authorList>
            <consortium name="RefSeq"/>
        </authorList>
    </citation>
    <scope>IDENTIFICATION</scope>
    <source>
        <tissue evidence="5 6">Skeletal muscle</tissue>
    </source>
</reference>
<feature type="chain" id="PRO_5044636561" evidence="3">
    <location>
        <begin position="17"/>
        <end position="476"/>
    </location>
</feature>
<evidence type="ECO:0000256" key="2">
    <source>
        <dbReference type="SAM" id="Phobius"/>
    </source>
</evidence>
<dbReference type="KEGG" id="tsr:106539614"/>
<evidence type="ECO:0000256" key="1">
    <source>
        <dbReference type="SAM" id="MobiDB-lite"/>
    </source>
</evidence>
<keyword evidence="4" id="KW-1185">Reference proteome</keyword>
<dbReference type="AlphaFoldDB" id="A0A6I9X3N7"/>
<dbReference type="RefSeq" id="XP_013909903.1">
    <property type="nucleotide sequence ID" value="XM_014054428.1"/>
</dbReference>